<dbReference type="InterPro" id="IPR029021">
    <property type="entry name" value="Prot-tyrosine_phosphatase-like"/>
</dbReference>
<dbReference type="Gene3D" id="2.30.29.30">
    <property type="entry name" value="Pleckstrin-homology domain (PH domain)/Phosphotyrosine-binding domain (PTB)"/>
    <property type="match status" value="1"/>
</dbReference>
<dbReference type="InParanoid" id="T1FV42"/>
<evidence type="ECO:0000313" key="6">
    <source>
        <dbReference type="Proteomes" id="UP000015101"/>
    </source>
</evidence>
<dbReference type="AlphaFoldDB" id="T1FV42"/>
<name>T1FV42_HELRO</name>
<dbReference type="GO" id="GO:0005737">
    <property type="term" value="C:cytoplasm"/>
    <property type="evidence" value="ECO:0000318"/>
    <property type="project" value="GO_Central"/>
</dbReference>
<evidence type="ECO:0000259" key="3">
    <source>
        <dbReference type="PROSITE" id="PS51339"/>
    </source>
</evidence>
<dbReference type="InterPro" id="IPR030564">
    <property type="entry name" value="Myotubularin"/>
</dbReference>
<dbReference type="HOGENOM" id="CLU_277225_0_0_1"/>
<feature type="region of interest" description="Disordered" evidence="2">
    <location>
        <begin position="781"/>
        <end position="808"/>
    </location>
</feature>
<accession>T1FV42</accession>
<dbReference type="Proteomes" id="UP000015101">
    <property type="component" value="Unassembled WGS sequence"/>
</dbReference>
<dbReference type="STRING" id="6412.T1FV42"/>
<feature type="compositionally biased region" description="Low complexity" evidence="2">
    <location>
        <begin position="25"/>
        <end position="34"/>
    </location>
</feature>
<dbReference type="EMBL" id="KB097528">
    <property type="protein sequence ID" value="ESN95316.1"/>
    <property type="molecule type" value="Genomic_DNA"/>
</dbReference>
<feature type="region of interest" description="Disordered" evidence="2">
    <location>
        <begin position="1055"/>
        <end position="1084"/>
    </location>
</feature>
<dbReference type="GeneID" id="20212688"/>
<dbReference type="PROSITE" id="PS51339">
    <property type="entry name" value="PPASE_MYOTUBULARIN"/>
    <property type="match status" value="1"/>
</dbReference>
<dbReference type="OrthoDB" id="271628at2759"/>
<feature type="domain" description="Myotubularin phosphatase" evidence="3">
    <location>
        <begin position="235"/>
        <end position="698"/>
    </location>
</feature>
<dbReference type="PANTHER" id="PTHR10807">
    <property type="entry name" value="MYOTUBULARIN-RELATED"/>
    <property type="match status" value="1"/>
</dbReference>
<dbReference type="KEGG" id="hro:HELRODRAFT_193550"/>
<dbReference type="EMBL" id="AMQM01006822">
    <property type="status" value="NOT_ANNOTATED_CDS"/>
    <property type="molecule type" value="Genomic_DNA"/>
</dbReference>
<dbReference type="SUPFAM" id="SSF50729">
    <property type="entry name" value="PH domain-like"/>
    <property type="match status" value="1"/>
</dbReference>
<dbReference type="InterPro" id="IPR011993">
    <property type="entry name" value="PH-like_dom_sf"/>
</dbReference>
<evidence type="ECO:0000313" key="4">
    <source>
        <dbReference type="EMBL" id="ESN95316.1"/>
    </source>
</evidence>
<reference evidence="5" key="3">
    <citation type="submission" date="2015-06" db="UniProtKB">
        <authorList>
            <consortium name="EnsemblMetazoa"/>
        </authorList>
    </citation>
    <scope>IDENTIFICATION</scope>
</reference>
<dbReference type="CTD" id="20212688"/>
<dbReference type="eggNOG" id="KOG1089">
    <property type="taxonomic scope" value="Eukaryota"/>
</dbReference>
<feature type="region of interest" description="Disordered" evidence="2">
    <location>
        <begin position="24"/>
        <end position="49"/>
    </location>
</feature>
<reference evidence="4 6" key="2">
    <citation type="journal article" date="2013" name="Nature">
        <title>Insights into bilaterian evolution from three spiralian genomes.</title>
        <authorList>
            <person name="Simakov O."/>
            <person name="Marletaz F."/>
            <person name="Cho S.J."/>
            <person name="Edsinger-Gonzales E."/>
            <person name="Havlak P."/>
            <person name="Hellsten U."/>
            <person name="Kuo D.H."/>
            <person name="Larsson T."/>
            <person name="Lv J."/>
            <person name="Arendt D."/>
            <person name="Savage R."/>
            <person name="Osoegawa K."/>
            <person name="de Jong P."/>
            <person name="Grimwood J."/>
            <person name="Chapman J.A."/>
            <person name="Shapiro H."/>
            <person name="Aerts A."/>
            <person name="Otillar R.P."/>
            <person name="Terry A.Y."/>
            <person name="Boore J.L."/>
            <person name="Grigoriev I.V."/>
            <person name="Lindberg D.R."/>
            <person name="Seaver E.C."/>
            <person name="Weisblat D.A."/>
            <person name="Putnam N.H."/>
            <person name="Rokhsar D.S."/>
        </authorList>
    </citation>
    <scope>NUCLEOTIDE SEQUENCE</scope>
</reference>
<evidence type="ECO:0000256" key="1">
    <source>
        <dbReference type="ARBA" id="ARBA00007471"/>
    </source>
</evidence>
<dbReference type="Pfam" id="PF06602">
    <property type="entry name" value="Myotub-related"/>
    <property type="match status" value="2"/>
</dbReference>
<dbReference type="SUPFAM" id="SSF52799">
    <property type="entry name" value="(Phosphotyrosine protein) phosphatases II"/>
    <property type="match status" value="1"/>
</dbReference>
<feature type="compositionally biased region" description="Polar residues" evidence="2">
    <location>
        <begin position="35"/>
        <end position="49"/>
    </location>
</feature>
<proteinExistence type="inferred from homology"/>
<organism evidence="5 6">
    <name type="scientific">Helobdella robusta</name>
    <name type="common">Californian leech</name>
    <dbReference type="NCBI Taxonomy" id="6412"/>
    <lineage>
        <taxon>Eukaryota</taxon>
        <taxon>Metazoa</taxon>
        <taxon>Spiralia</taxon>
        <taxon>Lophotrochozoa</taxon>
        <taxon>Annelida</taxon>
        <taxon>Clitellata</taxon>
        <taxon>Hirudinea</taxon>
        <taxon>Rhynchobdellida</taxon>
        <taxon>Glossiphoniidae</taxon>
        <taxon>Helobdella</taxon>
    </lineage>
</organism>
<dbReference type="RefSeq" id="XP_009026489.1">
    <property type="nucleotide sequence ID" value="XM_009028241.1"/>
</dbReference>
<dbReference type="GO" id="GO:0016020">
    <property type="term" value="C:membrane"/>
    <property type="evidence" value="ECO:0000318"/>
    <property type="project" value="GO_Central"/>
</dbReference>
<evidence type="ECO:0000256" key="2">
    <source>
        <dbReference type="SAM" id="MobiDB-lite"/>
    </source>
</evidence>
<protein>
    <recommendedName>
        <fullName evidence="3">Myotubularin phosphatase domain-containing protein</fullName>
    </recommendedName>
</protein>
<comment type="similarity">
    <text evidence="1">Belongs to the protein-tyrosine phosphatase family. Non-receptor class myotubularin subfamily.</text>
</comment>
<sequence>MFKKKSKATFVSFVDQRIGADKHISTPAAATSPSKSVNQTGSTAMNKSSLNITEQEDACSKQFLPGEIVVLEVRNVARYLPFSDGGSGVFGSLYITTYRLSFVPIVSLYHHNISNNNSNNNIDDDKSLYRAHKFLTSDDIPLTNINEVYQVGKNKRKKLHRGGSLPRGGCKKLEVYCKDFSLHLFSFNNVEDSDDVKKLLYSIIQFTNPTRHELLFANVFKGTCSSGFQSLSSVYNEVSYWLTELSNCNAIGYRVTNCNSGFKLAENLPECFVVPESLTDELIHKYNLNSSNPCFPIWSYTHTNGVSLLRMSYESNPGSENIVLQHIVKQISSSTTSCDAVKMKIVDLGSPMLGLPTTTKDLWRGDGSWCASVESSRWMACVSAFLYVAQEVVHLMTVDNRIVILKDHTVAHAHILTHPHPHTSTCSHFHIFTYSHTSTSSHIHIFIHPSTEAVATDYSLLISCLCQLMMNERVRKLDGFERMIEREWMSMGHPFCYRLGFLSDANNSSNVGSSGINLAGGSFGLGGGSGGGGGSSSSGSSNHNTKSPVFQAFLDCVWQITQQHRDQFEFSTIYLTTLHDSLFVGLFDAFVCNSPKQRRNYSSSCPRHQLFDVFDWQVQYNEYDISYFRNPLYYKQFIRSIKSCNLLLDDDADADLDNLIAGYPISNPLTRSEINRSHGRLDDNKSVNSCNGPNVNSHIVSNINNDNNNDNNKIGLLQMIAYNTDSINKKILLGHNFGKKDIFGFFKQHLPTGINNATAAATPKSKAKFFIDFNGDIPNSDKPTTSSSLMSSSLYENKSETTNGDKMSDLLRDKTAKRSINASCYPGSPDVKNNKFISYFDMDSNDSNLASSLTSSSSSPLLSANKQTDPDTLYIKPYISCLHFWDHCYLRWLSPLELLGGGHLVEYFTQVQLILDITSLQYDITKLKNKINLLDGGSRDLQVREKKSTPFRVPSGTSINPNNHKIIYKTNDGGDEEDRVSEDGIYKNGLLTDSRHEVFDRNDGIDHEIPPNSIDDDDFLFHPNERLITSFRVPATCPPLTTTPVKLNLSHIPAPAKNETHRPRSASSSTNDNQIIGSPTISNAPPYFLPPPEYFTSSYPYPIKRHLLTSFATPIFFPTENQRSSYTDSDMASIDEMSSSLVSSC</sequence>
<reference evidence="6" key="1">
    <citation type="submission" date="2012-12" db="EMBL/GenBank/DDBJ databases">
        <authorList>
            <person name="Hellsten U."/>
            <person name="Grimwood J."/>
            <person name="Chapman J.A."/>
            <person name="Shapiro H."/>
            <person name="Aerts A."/>
            <person name="Otillar R.P."/>
            <person name="Terry A.Y."/>
            <person name="Boore J.L."/>
            <person name="Simakov O."/>
            <person name="Marletaz F."/>
            <person name="Cho S.-J."/>
            <person name="Edsinger-Gonzales E."/>
            <person name="Havlak P."/>
            <person name="Kuo D.-H."/>
            <person name="Larsson T."/>
            <person name="Lv J."/>
            <person name="Arendt D."/>
            <person name="Savage R."/>
            <person name="Osoegawa K."/>
            <person name="de Jong P."/>
            <person name="Lindberg D.R."/>
            <person name="Seaver E.C."/>
            <person name="Weisblat D.A."/>
            <person name="Putnam N.H."/>
            <person name="Grigoriev I.V."/>
            <person name="Rokhsar D.S."/>
        </authorList>
    </citation>
    <scope>NUCLEOTIDE SEQUENCE</scope>
</reference>
<dbReference type="PANTHER" id="PTHR10807:SF110">
    <property type="entry name" value="FI17948P1"/>
    <property type="match status" value="1"/>
</dbReference>
<dbReference type="EnsemblMetazoa" id="HelroT193550">
    <property type="protein sequence ID" value="HelroP193550"/>
    <property type="gene ID" value="HelroG193550"/>
</dbReference>
<evidence type="ECO:0000313" key="5">
    <source>
        <dbReference type="EnsemblMetazoa" id="HelroP193550"/>
    </source>
</evidence>
<keyword evidence="6" id="KW-1185">Reference proteome</keyword>
<gene>
    <name evidence="5" type="primary">20212688</name>
    <name evidence="4" type="ORF">HELRODRAFT_193550</name>
</gene>
<dbReference type="InterPro" id="IPR010569">
    <property type="entry name" value="Myotubularin-like_Pase_dom"/>
</dbReference>
<feature type="compositionally biased region" description="Polar residues" evidence="2">
    <location>
        <begin position="1065"/>
        <end position="1083"/>
    </location>
</feature>